<keyword evidence="6 16" id="KW-0547">Nucleotide-binding</keyword>
<dbReference type="FunFam" id="3.40.50.20:FF:000001">
    <property type="entry name" value="Carbamoyl-phosphate synthase large chain"/>
    <property type="match status" value="1"/>
</dbReference>
<evidence type="ECO:0000256" key="5">
    <source>
        <dbReference type="ARBA" id="ARBA00022737"/>
    </source>
</evidence>
<dbReference type="EC" id="6.3.4.16" evidence="10"/>
<keyword evidence="3" id="KW-0436">Ligase</keyword>
<sequence>MPLNFNLATTLAGRAPALLRHGRRVPRALPSRSFSSVSSLSASCRVSIAATRPANSKRIGTLKVVRGYSSATAQDAPNPKAYLDSGVIKPHQTVDVKKVLVIGSGGLAIGQAGEFDYSGAQALKALKEAGVSSVLINPNIATIQTNHSLADEVYYLPVTPEYVSYVIEKEKPDGIFLSFGGQTALNLGVEMERLGLFEKYGVKVLGTSVRTLELSEDRDLFARALDEINIPIAKSIAVGTVEEALDAAENIGYPIIVRAAYALGGLGSGFANNEEELRNMAARSLTLSPQILVEKSLKGWKEVEYEVVRDANNNCITVCNMENFDPLGIHTGDSIVVAPSQTLSDEEYHMLRTAAIKIVRHLGVVGECNVQYALQPDGLDYRVIEVNARLSRSSALASKATGYPLAYTAAKIGLGHTLPELPNAVTKTTTANFEPSLDYIVTKIPRWDLSKFQHVKRDIGSAMKSVGEVMAIGRTFEESFQKAIRQVDPRFLGFQGDKFEDLDFELQNPTDRRWLAVGQAMLHENYSVDKVHELTKIDKWFLHKLQNIVDCTRELEQVGSLKNLKKDQVLKAKKMGFSDRQIANAVKSTEDEVRAHRLSFGIRPWVKKIDTLAAEFPANTNYLYTTYNGSTHDVDFEDNGTIVLGSGVYRIGSSVEFDWCAVSTTQALRQMGEKTIMINVPFRQHQLPRGSCHCLPRKSLGKSSKPFRFISRLPSQSATLITFVPIESIIQFCSTIPVALQVTVDVDYLHFSTFSALRSALCCYHNPRFPSSHWRRTLADTMDAIIMLEIMMVLTWTCLIETPYFSKNILFARFFTSLQFIVDLAKECQLQFAPGLLDIIQSPMPPTIQFLKTLPSPQLSQWGVYAIVLKKPGCCPRLYIGSGTSTHGVHARLNQYSNRFLHVLPSGFKSALEDGYQVTHQGLLCWISIPRPASIPLNRLLFLALEATFGFVFWAMGPQKQYLNMDKICLWNRTSLEYDGICSHSSLAEQVRGDFDLTAEELEAHAAERQTRYLELKAINNSNWHYKQMAENYDEYISAASERVYRSRANNPGRAAANDAKHRHIAVLEQRYHCEVCDISYTREHALDDHYKTSKHKRKLIGNETFFCRPCNLGLDNKSNLIRHNESKGHRDKIAAQATGGPASHSPTTDNADRNASSGIVRQEFTHVAKHRAKQIDENHRYICRPCTYSTPESGNWSRHKNSARHGKKVAAAVAARAANSI</sequence>
<dbReference type="InterPro" id="IPR058047">
    <property type="entry name" value="CPSase_preATP-grasp"/>
</dbReference>
<evidence type="ECO:0000313" key="20">
    <source>
        <dbReference type="Proteomes" id="UP000567885"/>
    </source>
</evidence>
<evidence type="ECO:0000313" key="19">
    <source>
        <dbReference type="EMBL" id="KAF5675020.1"/>
    </source>
</evidence>
<comment type="pathway">
    <text evidence="1">Amino-acid biosynthesis; L-arginine biosynthesis; carbamoyl phosphate from bicarbonate: step 1/1.</text>
</comment>
<dbReference type="Pfam" id="PF02787">
    <property type="entry name" value="CPSase_L_D3"/>
    <property type="match status" value="1"/>
</dbReference>
<dbReference type="Gene3D" id="3.30.160.60">
    <property type="entry name" value="Classic Zinc Finger"/>
    <property type="match status" value="1"/>
</dbReference>
<dbReference type="PROSITE" id="PS50975">
    <property type="entry name" value="ATP_GRASP"/>
    <property type="match status" value="1"/>
</dbReference>
<dbReference type="GO" id="GO:0006526">
    <property type="term" value="P:L-arginine biosynthetic process"/>
    <property type="evidence" value="ECO:0007669"/>
    <property type="project" value="UniProtKB-ARBA"/>
</dbReference>
<dbReference type="SUPFAM" id="SSF48108">
    <property type="entry name" value="Carbamoyl phosphate synthetase, large subunit connection domain"/>
    <property type="match status" value="1"/>
</dbReference>
<dbReference type="InterPro" id="IPR013087">
    <property type="entry name" value="Znf_C2H2_type"/>
</dbReference>
<comment type="subunit">
    <text evidence="9">Heterodimer composed of 2 chains; the small (or glutamine) chain promotes the hydrolysis of glutamine to ammonia, which is used by the large (or ammonia) chain to synthesize carbamoyl phosphate.</text>
</comment>
<organism evidence="19 20">
    <name type="scientific">Fusarium heterosporum</name>
    <dbReference type="NCBI Taxonomy" id="42747"/>
    <lineage>
        <taxon>Eukaryota</taxon>
        <taxon>Fungi</taxon>
        <taxon>Dikarya</taxon>
        <taxon>Ascomycota</taxon>
        <taxon>Pezizomycotina</taxon>
        <taxon>Sordariomycetes</taxon>
        <taxon>Hypocreomycetidae</taxon>
        <taxon>Hypocreales</taxon>
        <taxon>Nectriaceae</taxon>
        <taxon>Fusarium</taxon>
        <taxon>Fusarium heterosporum species complex</taxon>
    </lineage>
</organism>
<feature type="domain" description="ATP-grasp" evidence="18">
    <location>
        <begin position="222"/>
        <end position="414"/>
    </location>
</feature>
<keyword evidence="4" id="KW-0479">Metal-binding</keyword>
<evidence type="ECO:0000256" key="1">
    <source>
        <dbReference type="ARBA" id="ARBA00005077"/>
    </source>
</evidence>
<evidence type="ECO:0000259" key="18">
    <source>
        <dbReference type="PROSITE" id="PS50975"/>
    </source>
</evidence>
<dbReference type="GO" id="GO:0005524">
    <property type="term" value="F:ATP binding"/>
    <property type="evidence" value="ECO:0007669"/>
    <property type="project" value="UniProtKB-UniRule"/>
</dbReference>
<keyword evidence="8 16" id="KW-0067">ATP-binding</keyword>
<evidence type="ECO:0000256" key="16">
    <source>
        <dbReference type="PROSITE-ProRule" id="PRU00409"/>
    </source>
</evidence>
<dbReference type="InterPro" id="IPR005480">
    <property type="entry name" value="CPSase_lsu_oligo"/>
</dbReference>
<dbReference type="SMART" id="SM00451">
    <property type="entry name" value="ZnF_U1"/>
    <property type="match status" value="3"/>
</dbReference>
<evidence type="ECO:0000256" key="3">
    <source>
        <dbReference type="ARBA" id="ARBA00022598"/>
    </source>
</evidence>
<dbReference type="GO" id="GO:0004087">
    <property type="term" value="F:carbamoyl-phosphate synthase (ammonia) activity"/>
    <property type="evidence" value="ECO:0007669"/>
    <property type="project" value="UniProtKB-EC"/>
</dbReference>
<name>A0A8H5WXV1_FUSHE</name>
<dbReference type="InterPro" id="IPR011761">
    <property type="entry name" value="ATP-grasp"/>
</dbReference>
<dbReference type="InterPro" id="IPR016185">
    <property type="entry name" value="PreATP-grasp_dom_sf"/>
</dbReference>
<dbReference type="GO" id="GO:0003676">
    <property type="term" value="F:nucleic acid binding"/>
    <property type="evidence" value="ECO:0007669"/>
    <property type="project" value="InterPro"/>
</dbReference>
<evidence type="ECO:0000256" key="10">
    <source>
        <dbReference type="ARBA" id="ARBA00044063"/>
    </source>
</evidence>
<dbReference type="PROSITE" id="PS00866">
    <property type="entry name" value="CPSASE_1"/>
    <property type="match status" value="1"/>
</dbReference>
<dbReference type="EC" id="6.3.5.5" evidence="2"/>
<dbReference type="PRINTS" id="PR00098">
    <property type="entry name" value="CPSASE"/>
</dbReference>
<dbReference type="EMBL" id="JAAGWQ010000044">
    <property type="protein sequence ID" value="KAF5675020.1"/>
    <property type="molecule type" value="Genomic_DNA"/>
</dbReference>
<evidence type="ECO:0000256" key="6">
    <source>
        <dbReference type="ARBA" id="ARBA00022741"/>
    </source>
</evidence>
<dbReference type="OrthoDB" id="1924069at2759"/>
<dbReference type="Gene3D" id="1.10.1030.10">
    <property type="entry name" value="Carbamoyl-phosphate synthetase, large subunit oligomerisation domain"/>
    <property type="match status" value="1"/>
</dbReference>
<dbReference type="PROSITE" id="PS00867">
    <property type="entry name" value="CPSASE_2"/>
    <property type="match status" value="1"/>
</dbReference>
<protein>
    <recommendedName>
        <fullName evidence="12">Ammonium-dependent carbamoyl phosphate synthetase</fullName>
        <ecNumber evidence="10">6.3.4.16</ecNumber>
        <ecNumber evidence="2">6.3.5.5</ecNumber>
    </recommendedName>
    <alternativeName>
        <fullName evidence="11">Arginine-specific carbamoyl phosphate synthetase, ammonia chain</fullName>
    </alternativeName>
    <alternativeName>
        <fullName evidence="13">Glutamine-dependent carbamoyl phosphate synthetase</fullName>
    </alternativeName>
</protein>
<keyword evidence="7" id="KW-0862">Zinc</keyword>
<evidence type="ECO:0000256" key="12">
    <source>
        <dbReference type="ARBA" id="ARBA00044318"/>
    </source>
</evidence>
<dbReference type="AlphaFoldDB" id="A0A8H5WXV1"/>
<dbReference type="PANTHER" id="PTHR11405">
    <property type="entry name" value="CARBAMOYLTRANSFERASE FAMILY MEMBER"/>
    <property type="match status" value="1"/>
</dbReference>
<dbReference type="Gene3D" id="3.30.470.20">
    <property type="entry name" value="ATP-grasp fold, B domain"/>
    <property type="match status" value="1"/>
</dbReference>
<dbReference type="InterPro" id="IPR003604">
    <property type="entry name" value="Matrin/U1-like-C_Znf_C2H2"/>
</dbReference>
<evidence type="ECO:0000256" key="9">
    <source>
        <dbReference type="ARBA" id="ARBA00044031"/>
    </source>
</evidence>
<dbReference type="Pfam" id="PF12874">
    <property type="entry name" value="zf-met"/>
    <property type="match status" value="1"/>
</dbReference>
<proteinExistence type="predicted"/>
<dbReference type="Gene3D" id="3.40.50.20">
    <property type="match status" value="2"/>
</dbReference>
<dbReference type="GO" id="GO:0008270">
    <property type="term" value="F:zinc ion binding"/>
    <property type="evidence" value="ECO:0007669"/>
    <property type="project" value="UniProtKB-KW"/>
</dbReference>
<evidence type="ECO:0000256" key="17">
    <source>
        <dbReference type="SAM" id="MobiDB-lite"/>
    </source>
</evidence>
<dbReference type="SUPFAM" id="SSF57667">
    <property type="entry name" value="beta-beta-alpha zinc fingers"/>
    <property type="match status" value="1"/>
</dbReference>
<reference evidence="19 20" key="1">
    <citation type="submission" date="2020-05" db="EMBL/GenBank/DDBJ databases">
        <title>Identification and distribution of gene clusters putatively required for synthesis of sphingolipid metabolism inhibitors in phylogenetically diverse species of the filamentous fungus Fusarium.</title>
        <authorList>
            <person name="Kim H.-S."/>
            <person name="Busman M."/>
            <person name="Brown D.W."/>
            <person name="Divon H."/>
            <person name="Uhlig S."/>
            <person name="Proctor R.H."/>
        </authorList>
    </citation>
    <scope>NUCLEOTIDE SEQUENCE [LARGE SCALE GENOMIC DNA]</scope>
    <source>
        <strain evidence="19 20">NRRL 20693</strain>
    </source>
</reference>
<evidence type="ECO:0000256" key="13">
    <source>
        <dbReference type="ARBA" id="ARBA00044334"/>
    </source>
</evidence>
<evidence type="ECO:0000256" key="8">
    <source>
        <dbReference type="ARBA" id="ARBA00022840"/>
    </source>
</evidence>
<accession>A0A8H5WXV1</accession>
<evidence type="ECO:0000256" key="15">
    <source>
        <dbReference type="ARBA" id="ARBA00048816"/>
    </source>
</evidence>
<dbReference type="GO" id="GO:0005737">
    <property type="term" value="C:cytoplasm"/>
    <property type="evidence" value="ECO:0007669"/>
    <property type="project" value="TreeGrafter"/>
</dbReference>
<evidence type="ECO:0000256" key="11">
    <source>
        <dbReference type="ARBA" id="ARBA00044249"/>
    </source>
</evidence>
<dbReference type="InterPro" id="IPR036897">
    <property type="entry name" value="CarbamoylP_synth_lsu_oligo_sf"/>
</dbReference>
<dbReference type="FunFam" id="3.30.470.20:FF:000001">
    <property type="entry name" value="Carbamoyl-phosphate synthase large chain"/>
    <property type="match status" value="1"/>
</dbReference>
<dbReference type="InterPro" id="IPR005479">
    <property type="entry name" value="CPAse_ATP-bd"/>
</dbReference>
<keyword evidence="20" id="KW-1185">Reference proteome</keyword>
<evidence type="ECO:0000256" key="2">
    <source>
        <dbReference type="ARBA" id="ARBA00012738"/>
    </source>
</evidence>
<feature type="region of interest" description="Disordered" evidence="17">
    <location>
        <begin position="1127"/>
        <end position="1156"/>
    </location>
</feature>
<dbReference type="SUPFAM" id="SSF52440">
    <property type="entry name" value="PreATP-grasp domain"/>
    <property type="match status" value="2"/>
</dbReference>
<feature type="compositionally biased region" description="Polar residues" evidence="17">
    <location>
        <begin position="1145"/>
        <end position="1156"/>
    </location>
</feature>
<dbReference type="FunFam" id="1.10.1030.10:FF:000001">
    <property type="entry name" value="Carbamoyl-phosphate synthase large chain"/>
    <property type="match status" value="1"/>
</dbReference>
<comment type="catalytic activity">
    <reaction evidence="14">
        <text>hydrogencarbonate + NH4(+) + 2 ATP = carbamoyl phosphate + 2 ADP + phosphate + 2 H(+)</text>
        <dbReference type="Rhea" id="RHEA:18029"/>
        <dbReference type="ChEBI" id="CHEBI:15378"/>
        <dbReference type="ChEBI" id="CHEBI:17544"/>
        <dbReference type="ChEBI" id="CHEBI:28938"/>
        <dbReference type="ChEBI" id="CHEBI:30616"/>
        <dbReference type="ChEBI" id="CHEBI:43474"/>
        <dbReference type="ChEBI" id="CHEBI:58228"/>
        <dbReference type="ChEBI" id="CHEBI:456216"/>
        <dbReference type="EC" id="6.3.4.16"/>
    </reaction>
</comment>
<keyword evidence="5" id="KW-0677">Repeat</keyword>
<dbReference type="SMART" id="SM00355">
    <property type="entry name" value="ZnF_C2H2"/>
    <property type="match status" value="3"/>
</dbReference>
<dbReference type="GO" id="GO:0004088">
    <property type="term" value="F:carbamoyl-phosphate synthase (glutamine-hydrolyzing) activity"/>
    <property type="evidence" value="ECO:0007669"/>
    <property type="project" value="UniProtKB-EC"/>
</dbReference>
<evidence type="ECO:0000256" key="7">
    <source>
        <dbReference type="ARBA" id="ARBA00022771"/>
    </source>
</evidence>
<dbReference type="Pfam" id="PF02786">
    <property type="entry name" value="CPSase_L_D2"/>
    <property type="match status" value="1"/>
</dbReference>
<evidence type="ECO:0000256" key="14">
    <source>
        <dbReference type="ARBA" id="ARBA00047359"/>
    </source>
</evidence>
<dbReference type="SMART" id="SM01096">
    <property type="entry name" value="CPSase_L_D3"/>
    <property type="match status" value="1"/>
</dbReference>
<evidence type="ECO:0000256" key="4">
    <source>
        <dbReference type="ARBA" id="ARBA00022723"/>
    </source>
</evidence>
<dbReference type="InterPro" id="IPR005483">
    <property type="entry name" value="CPSase_dom"/>
</dbReference>
<comment type="catalytic activity">
    <reaction evidence="15">
        <text>hydrogencarbonate + L-glutamine + 2 ATP + H2O = carbamoyl phosphate + L-glutamate + 2 ADP + phosphate + 2 H(+)</text>
        <dbReference type="Rhea" id="RHEA:18633"/>
        <dbReference type="ChEBI" id="CHEBI:15377"/>
        <dbReference type="ChEBI" id="CHEBI:15378"/>
        <dbReference type="ChEBI" id="CHEBI:17544"/>
        <dbReference type="ChEBI" id="CHEBI:29985"/>
        <dbReference type="ChEBI" id="CHEBI:30616"/>
        <dbReference type="ChEBI" id="CHEBI:43474"/>
        <dbReference type="ChEBI" id="CHEBI:58228"/>
        <dbReference type="ChEBI" id="CHEBI:58359"/>
        <dbReference type="ChEBI" id="CHEBI:456216"/>
        <dbReference type="EC" id="6.3.5.5"/>
    </reaction>
</comment>
<dbReference type="SUPFAM" id="SSF56059">
    <property type="entry name" value="Glutathione synthetase ATP-binding domain-like"/>
    <property type="match status" value="1"/>
</dbReference>
<dbReference type="Pfam" id="PF25596">
    <property type="entry name" value="CPSase_L_D1"/>
    <property type="match status" value="2"/>
</dbReference>
<gene>
    <name evidence="19" type="ORF">FHETE_2771</name>
</gene>
<dbReference type="NCBIfam" id="NF003671">
    <property type="entry name" value="PRK05294.1"/>
    <property type="match status" value="1"/>
</dbReference>
<dbReference type="Proteomes" id="UP000567885">
    <property type="component" value="Unassembled WGS sequence"/>
</dbReference>
<keyword evidence="7" id="KW-0863">Zinc-finger</keyword>
<dbReference type="InterPro" id="IPR036236">
    <property type="entry name" value="Znf_C2H2_sf"/>
</dbReference>
<comment type="caution">
    <text evidence="19">The sequence shown here is derived from an EMBL/GenBank/DDBJ whole genome shotgun (WGS) entry which is preliminary data.</text>
</comment>
<dbReference type="PANTHER" id="PTHR11405:SF53">
    <property type="entry name" value="CARBAMOYL-PHOSPHATE SYNTHASE [AMMONIA], MITOCHONDRIAL"/>
    <property type="match status" value="1"/>
</dbReference>
<dbReference type="PROSITE" id="PS00028">
    <property type="entry name" value="ZINC_FINGER_C2H2_1"/>
    <property type="match status" value="2"/>
</dbReference>